<organism evidence="2 3">
    <name type="scientific">Candidatus Odyssella acanthamoebae</name>
    <dbReference type="NCBI Taxonomy" id="91604"/>
    <lineage>
        <taxon>Bacteria</taxon>
        <taxon>Pseudomonadati</taxon>
        <taxon>Pseudomonadota</taxon>
        <taxon>Alphaproteobacteria</taxon>
        <taxon>Holosporales</taxon>
        <taxon>Candidatus Paracaedibacteraceae</taxon>
        <taxon>Candidatus Odyssella</taxon>
    </lineage>
</organism>
<reference evidence="2 3" key="1">
    <citation type="submission" date="2014-07" db="EMBL/GenBank/DDBJ databases">
        <title>Comparative genomic insights into amoeba endosymbionts belonging to the families of Holosporaceae and Candidatus Midichloriaceae within Rickettsiales.</title>
        <authorList>
            <person name="Wang Z."/>
            <person name="Wu M."/>
        </authorList>
    </citation>
    <scope>NUCLEOTIDE SEQUENCE [LARGE SCALE GENOMIC DNA]</scope>
    <source>
        <strain evidence="2">PRA3</strain>
    </source>
</reference>
<protein>
    <submittedName>
        <fullName evidence="2">Uncharacterized protein</fullName>
    </submittedName>
</protein>
<sequence length="196" mass="21169">MLNKKTKINIAIICAASASQLQFSSATDVAEVIQHESWFRGTYNAVVNHITAHRESYAVAAVAATATAVAYLTFSNTDSNNADNGISEALFCPPELRNSWNQYTAGGLLQQIDIHGNAYTLSGGSLMGAENSPLSTLVDYLSNLKAADQLLAGPSYAFELIEQISSNFCKYAFVSFDEQSCTPQGNVTIHQGNMWK</sequence>
<dbReference type="KEGG" id="paca:ID47_06655"/>
<proteinExistence type="predicted"/>
<evidence type="ECO:0000256" key="1">
    <source>
        <dbReference type="SAM" id="SignalP"/>
    </source>
</evidence>
<accession>A0A077ATJ1</accession>
<dbReference type="Proteomes" id="UP000028926">
    <property type="component" value="Chromosome"/>
</dbReference>
<keyword evidence="1" id="KW-0732">Signal</keyword>
<dbReference type="HOGENOM" id="CLU_1388051_0_0_5"/>
<dbReference type="STRING" id="91604.ID47_06655"/>
<evidence type="ECO:0000313" key="2">
    <source>
        <dbReference type="EMBL" id="AIK96492.1"/>
    </source>
</evidence>
<dbReference type="EMBL" id="CP008941">
    <property type="protein sequence ID" value="AIK96492.1"/>
    <property type="molecule type" value="Genomic_DNA"/>
</dbReference>
<keyword evidence="3" id="KW-1185">Reference proteome</keyword>
<name>A0A077ATJ1_9PROT</name>
<feature type="signal peptide" evidence="1">
    <location>
        <begin position="1"/>
        <end position="26"/>
    </location>
</feature>
<gene>
    <name evidence="2" type="ORF">ID47_06655</name>
</gene>
<dbReference type="AlphaFoldDB" id="A0A077ATJ1"/>
<feature type="chain" id="PRO_5001717030" evidence="1">
    <location>
        <begin position="27"/>
        <end position="196"/>
    </location>
</feature>
<evidence type="ECO:0000313" key="3">
    <source>
        <dbReference type="Proteomes" id="UP000028926"/>
    </source>
</evidence>
<dbReference type="RefSeq" id="WP_038464950.1">
    <property type="nucleotide sequence ID" value="NZ_CP008941.1"/>
</dbReference>